<dbReference type="OrthoDB" id="116066at2759"/>
<keyword evidence="2" id="KW-0540">Nuclease</keyword>
<gene>
    <name evidence="2" type="ORF">PHMEG_00027992</name>
</gene>
<evidence type="ECO:0000313" key="3">
    <source>
        <dbReference type="Proteomes" id="UP000198211"/>
    </source>
</evidence>
<feature type="region of interest" description="Disordered" evidence="1">
    <location>
        <begin position="233"/>
        <end position="254"/>
    </location>
</feature>
<keyword evidence="3" id="KW-1185">Reference proteome</keyword>
<reference evidence="3" key="1">
    <citation type="submission" date="2017-03" db="EMBL/GenBank/DDBJ databases">
        <title>Phytopthora megakarya and P. palmivora, two closely related causual agents of cacao black pod achieved similar genome size and gene model numbers by different mechanisms.</title>
        <authorList>
            <person name="Ali S."/>
            <person name="Shao J."/>
            <person name="Larry D.J."/>
            <person name="Kronmiller B."/>
            <person name="Shen D."/>
            <person name="Strem M.D."/>
            <person name="Melnick R.L."/>
            <person name="Guiltinan M.J."/>
            <person name="Tyler B.M."/>
            <person name="Meinhardt L.W."/>
            <person name="Bailey B.A."/>
        </authorList>
    </citation>
    <scope>NUCLEOTIDE SEQUENCE [LARGE SCALE GENOMIC DNA]</scope>
    <source>
        <strain evidence="3">zdho120</strain>
    </source>
</reference>
<dbReference type="AlphaFoldDB" id="A0A225V624"/>
<dbReference type="GO" id="GO:0003964">
    <property type="term" value="F:RNA-directed DNA polymerase activity"/>
    <property type="evidence" value="ECO:0007669"/>
    <property type="project" value="UniProtKB-KW"/>
</dbReference>
<keyword evidence="2" id="KW-0808">Transferase</keyword>
<keyword evidence="2" id="KW-0695">RNA-directed DNA polymerase</keyword>
<accession>A0A225V624</accession>
<keyword evidence="2" id="KW-0378">Hydrolase</keyword>
<dbReference type="GO" id="GO:0004519">
    <property type="term" value="F:endonuclease activity"/>
    <property type="evidence" value="ECO:0007669"/>
    <property type="project" value="UniProtKB-KW"/>
</dbReference>
<feature type="compositionally biased region" description="Polar residues" evidence="1">
    <location>
        <begin position="242"/>
        <end position="254"/>
    </location>
</feature>
<keyword evidence="2" id="KW-0255">Endonuclease</keyword>
<evidence type="ECO:0000313" key="2">
    <source>
        <dbReference type="EMBL" id="OWZ00752.1"/>
    </source>
</evidence>
<proteinExistence type="predicted"/>
<keyword evidence="2" id="KW-0548">Nucleotidyltransferase</keyword>
<protein>
    <submittedName>
        <fullName evidence="2">Endonuclease Reverse transcriptase</fullName>
    </submittedName>
</protein>
<dbReference type="EMBL" id="NBNE01007353">
    <property type="protein sequence ID" value="OWZ00752.1"/>
    <property type="molecule type" value="Genomic_DNA"/>
</dbReference>
<organism evidence="2 3">
    <name type="scientific">Phytophthora megakarya</name>
    <dbReference type="NCBI Taxonomy" id="4795"/>
    <lineage>
        <taxon>Eukaryota</taxon>
        <taxon>Sar</taxon>
        <taxon>Stramenopiles</taxon>
        <taxon>Oomycota</taxon>
        <taxon>Peronosporomycetes</taxon>
        <taxon>Peronosporales</taxon>
        <taxon>Peronosporaceae</taxon>
        <taxon>Phytophthora</taxon>
    </lineage>
</organism>
<name>A0A225V624_9STRA</name>
<comment type="caution">
    <text evidence="2">The sequence shown here is derived from an EMBL/GenBank/DDBJ whole genome shotgun (WGS) entry which is preliminary data.</text>
</comment>
<dbReference type="Proteomes" id="UP000198211">
    <property type="component" value="Unassembled WGS sequence"/>
</dbReference>
<evidence type="ECO:0000256" key="1">
    <source>
        <dbReference type="SAM" id="MobiDB-lite"/>
    </source>
</evidence>
<sequence>MSSRLAHSASSTCSQSIFGGIGSIYSESKKLTTFRRIHLGGYDLLTLPSTERRYGIGFAVASHICPYLDRHWTTPTASIFSNCAFPAYHIITAYSPHSGWEMEHVDAFYADLQAVLDTLPRTHITFITRDFNANLGRCCPDVNFVGPHTNGYRNRNDHALASICATNPRFAPNTAVKKPATCAAFTQPLSQGKELSHCQTTADFVFSGNRRCRYPRPEPAAPALALAQLHHDSSAPIDTSKRSSLPNRSRLNNV</sequence>